<gene>
    <name evidence="11" type="ORF">ASPSYDRAFT_137778</name>
</gene>
<evidence type="ECO:0000256" key="8">
    <source>
        <dbReference type="ARBA" id="ARBA00023160"/>
    </source>
</evidence>
<dbReference type="InterPro" id="IPR009081">
    <property type="entry name" value="PP-bd_ACP"/>
</dbReference>
<dbReference type="InterPro" id="IPR036736">
    <property type="entry name" value="ACP-like_sf"/>
</dbReference>
<dbReference type="NCBIfam" id="NF002149">
    <property type="entry name" value="PRK00982.1-3"/>
    <property type="match status" value="1"/>
</dbReference>
<dbReference type="AlphaFoldDB" id="A0A1L9SZ80"/>
<dbReference type="NCBIfam" id="TIGR00517">
    <property type="entry name" value="acyl_carrier"/>
    <property type="match status" value="1"/>
</dbReference>
<dbReference type="Gene3D" id="1.10.1200.10">
    <property type="entry name" value="ACP-like"/>
    <property type="match status" value="1"/>
</dbReference>
<keyword evidence="5" id="KW-0597">Phosphoprotein</keyword>
<evidence type="ECO:0000259" key="10">
    <source>
        <dbReference type="PROSITE" id="PS50075"/>
    </source>
</evidence>
<dbReference type="NCBIfam" id="NF002150">
    <property type="entry name" value="PRK00982.1-4"/>
    <property type="match status" value="1"/>
</dbReference>
<evidence type="ECO:0000256" key="1">
    <source>
        <dbReference type="ARBA" id="ARBA00005194"/>
    </source>
</evidence>
<keyword evidence="6" id="KW-0276">Fatty acid metabolism</keyword>
<comment type="function">
    <text evidence="9">Carrier of the growing fatty acid chain in fatty acid biosynthesis.</text>
</comment>
<dbReference type="GO" id="GO:0099128">
    <property type="term" value="C:mitochondrial [2Fe-2S] assembly complex"/>
    <property type="evidence" value="ECO:0007669"/>
    <property type="project" value="UniProtKB-ARBA"/>
</dbReference>
<evidence type="ECO:0000256" key="9">
    <source>
        <dbReference type="RuleBase" id="RU000722"/>
    </source>
</evidence>
<accession>A0A1L9SZ80</accession>
<evidence type="ECO:0000256" key="5">
    <source>
        <dbReference type="ARBA" id="ARBA00022553"/>
    </source>
</evidence>
<name>A0A1L9SZ80_9EURO</name>
<dbReference type="HAMAP" id="MF_01217">
    <property type="entry name" value="Acyl_carrier"/>
    <property type="match status" value="1"/>
</dbReference>
<dbReference type="GO" id="GO:0009245">
    <property type="term" value="P:lipid A biosynthetic process"/>
    <property type="evidence" value="ECO:0007669"/>
    <property type="project" value="TreeGrafter"/>
</dbReference>
<organism evidence="11 12">
    <name type="scientific">Aspergillus sydowii CBS 593.65</name>
    <dbReference type="NCBI Taxonomy" id="1036612"/>
    <lineage>
        <taxon>Eukaryota</taxon>
        <taxon>Fungi</taxon>
        <taxon>Dikarya</taxon>
        <taxon>Ascomycota</taxon>
        <taxon>Pezizomycotina</taxon>
        <taxon>Eurotiomycetes</taxon>
        <taxon>Eurotiomycetidae</taxon>
        <taxon>Eurotiales</taxon>
        <taxon>Aspergillaceae</taxon>
        <taxon>Aspergillus</taxon>
        <taxon>Aspergillus subgen. Nidulantes</taxon>
    </lineage>
</organism>
<dbReference type="Pfam" id="PF00550">
    <property type="entry name" value="PP-binding"/>
    <property type="match status" value="1"/>
</dbReference>
<dbReference type="PROSITE" id="PS50075">
    <property type="entry name" value="CARRIER"/>
    <property type="match status" value="1"/>
</dbReference>
<dbReference type="EMBL" id="KV878601">
    <property type="protein sequence ID" value="OJJ52479.1"/>
    <property type="molecule type" value="Genomic_DNA"/>
</dbReference>
<evidence type="ECO:0000256" key="3">
    <source>
        <dbReference type="ARBA" id="ARBA00022450"/>
    </source>
</evidence>
<dbReference type="SUPFAM" id="SSF47336">
    <property type="entry name" value="ACP-like"/>
    <property type="match status" value="1"/>
</dbReference>
<dbReference type="NCBIfam" id="NF002148">
    <property type="entry name" value="PRK00982.1-2"/>
    <property type="match status" value="1"/>
</dbReference>
<keyword evidence="4 9" id="KW-0444">Lipid biosynthesis</keyword>
<keyword evidence="3 9" id="KW-0596">Phosphopantetheine</keyword>
<sequence>MQGIYIKRSAIEDQVKKVIAEHLDVKEEAIVPNANFVQDLGADALDTVELVTAFEEEFAIQISDEDAAKLTTVQAVIDYINKNNT</sequence>
<dbReference type="VEuPathDB" id="FungiDB:ASPSYDRAFT_137778"/>
<evidence type="ECO:0000313" key="12">
    <source>
        <dbReference type="Proteomes" id="UP000184356"/>
    </source>
</evidence>
<comment type="similarity">
    <text evidence="2">Belongs to the acyl carrier protein (ACP) family.</text>
</comment>
<evidence type="ECO:0000313" key="11">
    <source>
        <dbReference type="EMBL" id="OJJ52479.1"/>
    </source>
</evidence>
<proteinExistence type="inferred from homology"/>
<keyword evidence="12" id="KW-1185">Reference proteome</keyword>
<dbReference type="Proteomes" id="UP000184356">
    <property type="component" value="Unassembled WGS sequence"/>
</dbReference>
<dbReference type="PANTHER" id="PTHR20863:SF76">
    <property type="entry name" value="CARRIER DOMAIN-CONTAINING PROTEIN"/>
    <property type="match status" value="1"/>
</dbReference>
<dbReference type="RefSeq" id="XP_040696285.1">
    <property type="nucleotide sequence ID" value="XM_040840801.1"/>
</dbReference>
<dbReference type="NCBIfam" id="NF002151">
    <property type="entry name" value="PRK00982.1-5"/>
    <property type="match status" value="1"/>
</dbReference>
<reference evidence="12" key="1">
    <citation type="journal article" date="2017" name="Genome Biol.">
        <title>Comparative genomics reveals high biological diversity and specific adaptations in the industrially and medically important fungal genus Aspergillus.</title>
        <authorList>
            <person name="de Vries R.P."/>
            <person name="Riley R."/>
            <person name="Wiebenga A."/>
            <person name="Aguilar-Osorio G."/>
            <person name="Amillis S."/>
            <person name="Uchima C.A."/>
            <person name="Anderluh G."/>
            <person name="Asadollahi M."/>
            <person name="Askin M."/>
            <person name="Barry K."/>
            <person name="Battaglia E."/>
            <person name="Bayram O."/>
            <person name="Benocci T."/>
            <person name="Braus-Stromeyer S.A."/>
            <person name="Caldana C."/>
            <person name="Canovas D."/>
            <person name="Cerqueira G.C."/>
            <person name="Chen F."/>
            <person name="Chen W."/>
            <person name="Choi C."/>
            <person name="Clum A."/>
            <person name="Dos Santos R.A."/>
            <person name="Damasio A.R."/>
            <person name="Diallinas G."/>
            <person name="Emri T."/>
            <person name="Fekete E."/>
            <person name="Flipphi M."/>
            <person name="Freyberg S."/>
            <person name="Gallo A."/>
            <person name="Gournas C."/>
            <person name="Habgood R."/>
            <person name="Hainaut M."/>
            <person name="Harispe M.L."/>
            <person name="Henrissat B."/>
            <person name="Hilden K.S."/>
            <person name="Hope R."/>
            <person name="Hossain A."/>
            <person name="Karabika E."/>
            <person name="Karaffa L."/>
            <person name="Karanyi Z."/>
            <person name="Krasevec N."/>
            <person name="Kuo A."/>
            <person name="Kusch H."/>
            <person name="LaButti K."/>
            <person name="Lagendijk E.L."/>
            <person name="Lapidus A."/>
            <person name="Levasseur A."/>
            <person name="Lindquist E."/>
            <person name="Lipzen A."/>
            <person name="Logrieco A.F."/>
            <person name="MacCabe A."/>
            <person name="Maekelae M.R."/>
            <person name="Malavazi I."/>
            <person name="Melin P."/>
            <person name="Meyer V."/>
            <person name="Mielnichuk N."/>
            <person name="Miskei M."/>
            <person name="Molnar A.P."/>
            <person name="Mule G."/>
            <person name="Ngan C.Y."/>
            <person name="Orejas M."/>
            <person name="Orosz E."/>
            <person name="Ouedraogo J.P."/>
            <person name="Overkamp K.M."/>
            <person name="Park H.-S."/>
            <person name="Perrone G."/>
            <person name="Piumi F."/>
            <person name="Punt P.J."/>
            <person name="Ram A.F."/>
            <person name="Ramon A."/>
            <person name="Rauscher S."/>
            <person name="Record E."/>
            <person name="Riano-Pachon D.M."/>
            <person name="Robert V."/>
            <person name="Roehrig J."/>
            <person name="Ruller R."/>
            <person name="Salamov A."/>
            <person name="Salih N.S."/>
            <person name="Samson R.A."/>
            <person name="Sandor E."/>
            <person name="Sanguinetti M."/>
            <person name="Schuetze T."/>
            <person name="Sepcic K."/>
            <person name="Shelest E."/>
            <person name="Sherlock G."/>
            <person name="Sophianopoulou V."/>
            <person name="Squina F.M."/>
            <person name="Sun H."/>
            <person name="Susca A."/>
            <person name="Todd R.B."/>
            <person name="Tsang A."/>
            <person name="Unkles S.E."/>
            <person name="van de Wiele N."/>
            <person name="van Rossen-Uffink D."/>
            <person name="Oliveira J.V."/>
            <person name="Vesth T.C."/>
            <person name="Visser J."/>
            <person name="Yu J.-H."/>
            <person name="Zhou M."/>
            <person name="Andersen M.R."/>
            <person name="Archer D.B."/>
            <person name="Baker S.E."/>
            <person name="Benoit I."/>
            <person name="Brakhage A.A."/>
            <person name="Braus G.H."/>
            <person name="Fischer R."/>
            <person name="Frisvad J.C."/>
            <person name="Goldman G.H."/>
            <person name="Houbraken J."/>
            <person name="Oakley B."/>
            <person name="Pocsi I."/>
            <person name="Scazzocchio C."/>
            <person name="Seiboth B."/>
            <person name="vanKuyk P.A."/>
            <person name="Wortman J."/>
            <person name="Dyer P.S."/>
            <person name="Grigoriev I.V."/>
        </authorList>
    </citation>
    <scope>NUCLEOTIDE SEQUENCE [LARGE SCALE GENOMIC DNA]</scope>
    <source>
        <strain evidence="12">CBS 593.65</strain>
    </source>
</reference>
<evidence type="ECO:0000256" key="7">
    <source>
        <dbReference type="ARBA" id="ARBA00023098"/>
    </source>
</evidence>
<dbReference type="OrthoDB" id="448946at2759"/>
<evidence type="ECO:0000256" key="6">
    <source>
        <dbReference type="ARBA" id="ARBA00022832"/>
    </source>
</evidence>
<dbReference type="STRING" id="1036612.A0A1L9SZ80"/>
<dbReference type="FunFam" id="1.10.1200.10:FF:000003">
    <property type="entry name" value="Acyl carrier protein"/>
    <property type="match status" value="1"/>
</dbReference>
<feature type="domain" description="Carrier" evidence="10">
    <location>
        <begin position="9"/>
        <end position="84"/>
    </location>
</feature>
<dbReference type="InterPro" id="IPR003231">
    <property type="entry name" value="ACP"/>
</dbReference>
<dbReference type="GO" id="GO:0000036">
    <property type="term" value="F:acyl carrier activity"/>
    <property type="evidence" value="ECO:0007669"/>
    <property type="project" value="TreeGrafter"/>
</dbReference>
<dbReference type="GeneID" id="63756874"/>
<evidence type="ECO:0000256" key="2">
    <source>
        <dbReference type="ARBA" id="ARBA00010930"/>
    </source>
</evidence>
<protein>
    <recommendedName>
        <fullName evidence="9">Acyl carrier protein</fullName>
    </recommendedName>
</protein>
<keyword evidence="7" id="KW-0443">Lipid metabolism</keyword>
<evidence type="ECO:0000256" key="4">
    <source>
        <dbReference type="ARBA" id="ARBA00022516"/>
    </source>
</evidence>
<dbReference type="GO" id="GO:0016020">
    <property type="term" value="C:membrane"/>
    <property type="evidence" value="ECO:0007669"/>
    <property type="project" value="GOC"/>
</dbReference>
<dbReference type="PANTHER" id="PTHR20863">
    <property type="entry name" value="ACYL CARRIER PROTEIN"/>
    <property type="match status" value="1"/>
</dbReference>
<keyword evidence="8 9" id="KW-0275">Fatty acid biosynthesis</keyword>
<comment type="pathway">
    <text evidence="1">Lipid metabolism; fatty acid biosynthesis.</text>
</comment>
<dbReference type="GO" id="GO:0000035">
    <property type="term" value="F:acyl binding"/>
    <property type="evidence" value="ECO:0007669"/>
    <property type="project" value="TreeGrafter"/>
</dbReference>